<dbReference type="Gene3D" id="3.30.420.10">
    <property type="entry name" value="Ribonuclease H-like superfamily/Ribonuclease H"/>
    <property type="match status" value="1"/>
</dbReference>
<dbReference type="STRING" id="81985.R0F981"/>
<dbReference type="InterPro" id="IPR002156">
    <property type="entry name" value="RNaseH_domain"/>
</dbReference>
<name>R0F981_9BRAS</name>
<dbReference type="Proteomes" id="UP000029121">
    <property type="component" value="Unassembled WGS sequence"/>
</dbReference>
<dbReference type="EMBL" id="KB870811">
    <property type="protein sequence ID" value="EOA18226.1"/>
    <property type="molecule type" value="Genomic_DNA"/>
</dbReference>
<evidence type="ECO:0000313" key="2">
    <source>
        <dbReference type="EMBL" id="EOA18226.1"/>
    </source>
</evidence>
<proteinExistence type="predicted"/>
<feature type="domain" description="RNase H type-1" evidence="1">
    <location>
        <begin position="83"/>
        <end position="198"/>
    </location>
</feature>
<dbReference type="Pfam" id="PF13456">
    <property type="entry name" value="RVT_3"/>
    <property type="match status" value="1"/>
</dbReference>
<feature type="non-terminal residue" evidence="2">
    <location>
        <position position="1"/>
    </location>
</feature>
<protein>
    <recommendedName>
        <fullName evidence="1">RNase H type-1 domain-containing protein</fullName>
    </recommendedName>
</protein>
<organism evidence="2 3">
    <name type="scientific">Capsella rubella</name>
    <dbReference type="NCBI Taxonomy" id="81985"/>
    <lineage>
        <taxon>Eukaryota</taxon>
        <taxon>Viridiplantae</taxon>
        <taxon>Streptophyta</taxon>
        <taxon>Embryophyta</taxon>
        <taxon>Tracheophyta</taxon>
        <taxon>Spermatophyta</taxon>
        <taxon>Magnoliopsida</taxon>
        <taxon>eudicotyledons</taxon>
        <taxon>Gunneridae</taxon>
        <taxon>Pentapetalae</taxon>
        <taxon>rosids</taxon>
        <taxon>malvids</taxon>
        <taxon>Brassicales</taxon>
        <taxon>Brassicaceae</taxon>
        <taxon>Camelineae</taxon>
        <taxon>Capsella</taxon>
    </lineage>
</organism>
<reference evidence="3" key="1">
    <citation type="journal article" date="2013" name="Nat. Genet.">
        <title>The Capsella rubella genome and the genomic consequences of rapid mating system evolution.</title>
        <authorList>
            <person name="Slotte T."/>
            <person name="Hazzouri K.M."/>
            <person name="Agren J.A."/>
            <person name="Koenig D."/>
            <person name="Maumus F."/>
            <person name="Guo Y.L."/>
            <person name="Steige K."/>
            <person name="Platts A.E."/>
            <person name="Escobar J.S."/>
            <person name="Newman L.K."/>
            <person name="Wang W."/>
            <person name="Mandakova T."/>
            <person name="Vello E."/>
            <person name="Smith L.M."/>
            <person name="Henz S.R."/>
            <person name="Steffen J."/>
            <person name="Takuno S."/>
            <person name="Brandvain Y."/>
            <person name="Coop G."/>
            <person name="Andolfatto P."/>
            <person name="Hu T.T."/>
            <person name="Blanchette M."/>
            <person name="Clark R.M."/>
            <person name="Quesneville H."/>
            <person name="Nordborg M."/>
            <person name="Gaut B.S."/>
            <person name="Lysak M.A."/>
            <person name="Jenkins J."/>
            <person name="Grimwood J."/>
            <person name="Chapman J."/>
            <person name="Prochnik S."/>
            <person name="Shu S."/>
            <person name="Rokhsar D."/>
            <person name="Schmutz J."/>
            <person name="Weigel D."/>
            <person name="Wright S.I."/>
        </authorList>
    </citation>
    <scope>NUCLEOTIDE SEQUENCE [LARGE SCALE GENOMIC DNA]</scope>
    <source>
        <strain evidence="3">cv. Monte Gargano</strain>
    </source>
</reference>
<dbReference type="eggNOG" id="KOG1075">
    <property type="taxonomic scope" value="Eukaryota"/>
</dbReference>
<dbReference type="AlphaFoldDB" id="R0F981"/>
<dbReference type="PANTHER" id="PTHR47074">
    <property type="entry name" value="BNAC02G40300D PROTEIN"/>
    <property type="match status" value="1"/>
</dbReference>
<dbReference type="PANTHER" id="PTHR47074:SF53">
    <property type="entry name" value="REVERSE TRANSCRIPTASE-LIKE PROTEIN"/>
    <property type="match status" value="1"/>
</dbReference>
<dbReference type="GO" id="GO:0003676">
    <property type="term" value="F:nucleic acid binding"/>
    <property type="evidence" value="ECO:0007669"/>
    <property type="project" value="InterPro"/>
</dbReference>
<dbReference type="GO" id="GO:0004523">
    <property type="term" value="F:RNA-DNA hybrid ribonuclease activity"/>
    <property type="evidence" value="ECO:0007669"/>
    <property type="project" value="InterPro"/>
</dbReference>
<dbReference type="InterPro" id="IPR036397">
    <property type="entry name" value="RNaseH_sf"/>
</dbReference>
<accession>R0F981</accession>
<evidence type="ECO:0000313" key="3">
    <source>
        <dbReference type="Proteomes" id="UP000029121"/>
    </source>
</evidence>
<gene>
    <name evidence="2" type="ORF">CARUB_v10006716mg</name>
</gene>
<sequence>SHLRAVIPWLLWEIWKARNGLVFSQQAINPHIVLVTALRDMEEWCQQQENRENEFRVGGRVLLATGKLWIHPPYGTLKCNIHSSWINESSFSGGAWVLRNHEGDVMLHARDAFRPCYNRIASELKCVLWSLSSLHDLHYDICEVWLDCKAAWEAITNPVSWPKYRASLSKIGQVIRVMRKVSFHLSSPKANLLAREIACSGARDGRLTSYLALGGPSWLHDRIERDKRRGV</sequence>
<dbReference type="InterPro" id="IPR052929">
    <property type="entry name" value="RNase_H-like_EbsB-rel"/>
</dbReference>
<keyword evidence="3" id="KW-1185">Reference proteome</keyword>
<evidence type="ECO:0000259" key="1">
    <source>
        <dbReference type="Pfam" id="PF13456"/>
    </source>
</evidence>
<dbReference type="OrthoDB" id="1097030at2759"/>
<dbReference type="KEGG" id="crb:17880260"/>